<comment type="caution">
    <text evidence="1">The sequence shown here is derived from an EMBL/GenBank/DDBJ whole genome shotgun (WGS) entry which is preliminary data.</text>
</comment>
<evidence type="ECO:0000313" key="1">
    <source>
        <dbReference type="EMBL" id="PIZ35053.1"/>
    </source>
</evidence>
<proteinExistence type="predicted"/>
<dbReference type="Proteomes" id="UP000230956">
    <property type="component" value="Unassembled WGS sequence"/>
</dbReference>
<name>A0A2M7T562_9ACTN</name>
<dbReference type="AlphaFoldDB" id="A0A2M7T562"/>
<reference evidence="2" key="1">
    <citation type="submission" date="2017-09" db="EMBL/GenBank/DDBJ databases">
        <title>Depth-based differentiation of microbial function through sediment-hosted aquifers and enrichment of novel symbionts in the deep terrestrial subsurface.</title>
        <authorList>
            <person name="Probst A.J."/>
            <person name="Ladd B."/>
            <person name="Jarett J.K."/>
            <person name="Geller-Mcgrath D.E."/>
            <person name="Sieber C.M.K."/>
            <person name="Emerson J.B."/>
            <person name="Anantharaman K."/>
            <person name="Thomas B.C."/>
            <person name="Malmstrom R."/>
            <person name="Stieglmeier M."/>
            <person name="Klingl A."/>
            <person name="Woyke T."/>
            <person name="Ryan C.M."/>
            <person name="Banfield J.F."/>
        </authorList>
    </citation>
    <scope>NUCLEOTIDE SEQUENCE [LARGE SCALE GENOMIC DNA]</scope>
</reference>
<organism evidence="1 2">
    <name type="scientific">Candidatus Aquicultor secundus</name>
    <dbReference type="NCBI Taxonomy" id="1973895"/>
    <lineage>
        <taxon>Bacteria</taxon>
        <taxon>Bacillati</taxon>
        <taxon>Actinomycetota</taxon>
        <taxon>Candidatus Aquicultoria</taxon>
        <taxon>Candidatus Aquicultorales</taxon>
        <taxon>Candidatus Aquicultoraceae</taxon>
        <taxon>Candidatus Aquicultor</taxon>
    </lineage>
</organism>
<accession>A0A2M7T562</accession>
<dbReference type="EMBL" id="PFNG01000256">
    <property type="protein sequence ID" value="PIZ35053.1"/>
    <property type="molecule type" value="Genomic_DNA"/>
</dbReference>
<gene>
    <name evidence="1" type="ORF">COY37_11065</name>
</gene>
<protein>
    <submittedName>
        <fullName evidence="1">Uncharacterized protein</fullName>
    </submittedName>
</protein>
<evidence type="ECO:0000313" key="2">
    <source>
        <dbReference type="Proteomes" id="UP000230956"/>
    </source>
</evidence>
<sequence>MFLQPVGMRSEKMQHKRTKLKLTVGLLLIIAISLAMSAPALATLDYGAVGFDENVTGQRGSFCYSLVDSNAPASIHLNSVYLYKDPDNYLEFGWMWNSVQGLHWFVYCIDYGVLVDNRFINVGAPTAGQEFGLKVVSDGVNNTWFRAYAKRDGIDWEKYNWLFTIMKSGRASVGTERSTVNDSNYARWRVCQRLANTSGATWQYFSSPYENPAASSPDHDPGYHGYKATNYNLYSLKN</sequence>